<dbReference type="GO" id="GO:0003677">
    <property type="term" value="F:DNA binding"/>
    <property type="evidence" value="ECO:0007669"/>
    <property type="project" value="UniProtKB-UniRule"/>
</dbReference>
<gene>
    <name evidence="11" type="primary">thap5</name>
</gene>
<keyword evidence="4" id="KW-0862">Zinc</keyword>
<organism evidence="11 12">
    <name type="scientific">Myripristis murdjan</name>
    <name type="common">pinecone soldierfish</name>
    <dbReference type="NCBI Taxonomy" id="586833"/>
    <lineage>
        <taxon>Eukaryota</taxon>
        <taxon>Metazoa</taxon>
        <taxon>Chordata</taxon>
        <taxon>Craniata</taxon>
        <taxon>Vertebrata</taxon>
        <taxon>Euteleostomi</taxon>
        <taxon>Actinopterygii</taxon>
        <taxon>Neopterygii</taxon>
        <taxon>Teleostei</taxon>
        <taxon>Neoteleostei</taxon>
        <taxon>Acanthomorphata</taxon>
        <taxon>Holocentriformes</taxon>
        <taxon>Holocentridae</taxon>
        <taxon>Myripristis</taxon>
    </lineage>
</organism>
<name>A0A667Y0C9_9TELE</name>
<reference evidence="11" key="3">
    <citation type="submission" date="2025-09" db="UniProtKB">
        <authorList>
            <consortium name="Ensembl"/>
        </authorList>
    </citation>
    <scope>IDENTIFICATION</scope>
</reference>
<dbReference type="SUPFAM" id="SSF57716">
    <property type="entry name" value="Glucocorticoid receptor-like (DNA-binding domain)"/>
    <property type="match status" value="1"/>
</dbReference>
<evidence type="ECO:0000259" key="10">
    <source>
        <dbReference type="PROSITE" id="PS50950"/>
    </source>
</evidence>
<keyword evidence="12" id="KW-1185">Reference proteome</keyword>
<dbReference type="InterPro" id="IPR006612">
    <property type="entry name" value="THAP_Znf"/>
</dbReference>
<reference evidence="11" key="1">
    <citation type="submission" date="2019-06" db="EMBL/GenBank/DDBJ databases">
        <authorList>
            <consortium name="Wellcome Sanger Institute Data Sharing"/>
        </authorList>
    </citation>
    <scope>NUCLEOTIDE SEQUENCE [LARGE SCALE GENOMIC DNA]</scope>
</reference>
<dbReference type="PANTHER" id="PTHR46927:SF1">
    <property type="entry name" value="THAP DOMAIN-CONTAINING PROTEIN 5"/>
    <property type="match status" value="1"/>
</dbReference>
<keyword evidence="5" id="KW-0175">Coiled coil</keyword>
<dbReference type="GO" id="GO:0005634">
    <property type="term" value="C:nucleus"/>
    <property type="evidence" value="ECO:0007669"/>
    <property type="project" value="UniProtKB-SubCell"/>
</dbReference>
<keyword evidence="7" id="KW-0539">Nucleus</keyword>
<evidence type="ECO:0000313" key="12">
    <source>
        <dbReference type="Proteomes" id="UP000472263"/>
    </source>
</evidence>
<feature type="domain" description="THAP-type" evidence="10">
    <location>
        <begin position="1"/>
        <end position="86"/>
    </location>
</feature>
<dbReference type="GO" id="GO:0008270">
    <property type="term" value="F:zinc ion binding"/>
    <property type="evidence" value="ECO:0007669"/>
    <property type="project" value="UniProtKB-KW"/>
</dbReference>
<evidence type="ECO:0000256" key="2">
    <source>
        <dbReference type="ARBA" id="ARBA00022723"/>
    </source>
</evidence>
<dbReference type="SMART" id="SM00980">
    <property type="entry name" value="THAP"/>
    <property type="match status" value="1"/>
</dbReference>
<keyword evidence="3 9" id="KW-0863">Zinc-finger</keyword>
<proteinExistence type="predicted"/>
<dbReference type="AlphaFoldDB" id="A0A667Y0C9"/>
<dbReference type="Proteomes" id="UP000472263">
    <property type="component" value="Chromosome 23"/>
</dbReference>
<evidence type="ECO:0000256" key="8">
    <source>
        <dbReference type="ARBA" id="ARBA00039526"/>
    </source>
</evidence>
<dbReference type="PROSITE" id="PS50950">
    <property type="entry name" value="ZF_THAP"/>
    <property type="match status" value="1"/>
</dbReference>
<accession>A0A667Y0C9</accession>
<evidence type="ECO:0000256" key="6">
    <source>
        <dbReference type="ARBA" id="ARBA00023125"/>
    </source>
</evidence>
<dbReference type="InterPro" id="IPR052224">
    <property type="entry name" value="THAP_domain_protein"/>
</dbReference>
<evidence type="ECO:0000256" key="3">
    <source>
        <dbReference type="ARBA" id="ARBA00022771"/>
    </source>
</evidence>
<evidence type="ECO:0000256" key="1">
    <source>
        <dbReference type="ARBA" id="ARBA00004123"/>
    </source>
</evidence>
<evidence type="ECO:0000256" key="9">
    <source>
        <dbReference type="PROSITE-ProRule" id="PRU00309"/>
    </source>
</evidence>
<keyword evidence="2" id="KW-0479">Metal-binding</keyword>
<comment type="subcellular location">
    <subcellularLocation>
        <location evidence="1">Nucleus</location>
    </subcellularLocation>
</comment>
<evidence type="ECO:0000256" key="4">
    <source>
        <dbReference type="ARBA" id="ARBA00022833"/>
    </source>
</evidence>
<dbReference type="Pfam" id="PF05485">
    <property type="entry name" value="THAP"/>
    <property type="match status" value="1"/>
</dbReference>
<dbReference type="GeneTree" id="ENSGT00940000164630"/>
<dbReference type="SMART" id="SM00692">
    <property type="entry name" value="DM3"/>
    <property type="match status" value="1"/>
</dbReference>
<sequence length="103" mass="12213">MPRYCAVKVCRNRGGTASKQEDKRISFYPFPLQDKPRLQKWVDNMKREEWTPSRHQYLCSEHFTDDCFDIRWGIRYLKSTAIPTIFPSIQDVCALSSFHHTSI</sequence>
<protein>
    <recommendedName>
        <fullName evidence="8">THAP domain-containing protein 5</fullName>
    </recommendedName>
</protein>
<evidence type="ECO:0000256" key="7">
    <source>
        <dbReference type="ARBA" id="ARBA00023242"/>
    </source>
</evidence>
<dbReference type="Ensembl" id="ENSMMDT00005021507.1">
    <property type="protein sequence ID" value="ENSMMDP00005021022.1"/>
    <property type="gene ID" value="ENSMMDG00005010314.1"/>
</dbReference>
<dbReference type="InParanoid" id="A0A667Y0C9"/>
<dbReference type="PANTHER" id="PTHR46927">
    <property type="entry name" value="AGAP005574-PA"/>
    <property type="match status" value="1"/>
</dbReference>
<evidence type="ECO:0000256" key="5">
    <source>
        <dbReference type="ARBA" id="ARBA00023054"/>
    </source>
</evidence>
<keyword evidence="6 9" id="KW-0238">DNA-binding</keyword>
<reference evidence="11" key="2">
    <citation type="submission" date="2025-08" db="UniProtKB">
        <authorList>
            <consortium name="Ensembl"/>
        </authorList>
    </citation>
    <scope>IDENTIFICATION</scope>
</reference>
<evidence type="ECO:0000313" key="11">
    <source>
        <dbReference type="Ensembl" id="ENSMMDP00005021022.1"/>
    </source>
</evidence>